<name>X1NSN0_9ZZZZ</name>
<dbReference type="AlphaFoldDB" id="X1NSN0"/>
<gene>
    <name evidence="1" type="ORF">S06H3_40051</name>
</gene>
<dbReference type="EMBL" id="BARV01024551">
    <property type="protein sequence ID" value="GAI46598.1"/>
    <property type="molecule type" value="Genomic_DNA"/>
</dbReference>
<reference evidence="1" key="1">
    <citation type="journal article" date="2014" name="Front. Microbiol.">
        <title>High frequency of phylogenetically diverse reductive dehalogenase-homologous genes in deep subseafloor sedimentary metagenomes.</title>
        <authorList>
            <person name="Kawai M."/>
            <person name="Futagami T."/>
            <person name="Toyoda A."/>
            <person name="Takaki Y."/>
            <person name="Nishi S."/>
            <person name="Hori S."/>
            <person name="Arai W."/>
            <person name="Tsubouchi T."/>
            <person name="Morono Y."/>
            <person name="Uchiyama I."/>
            <person name="Ito T."/>
            <person name="Fujiyama A."/>
            <person name="Inagaki F."/>
            <person name="Takami H."/>
        </authorList>
    </citation>
    <scope>NUCLEOTIDE SEQUENCE</scope>
    <source>
        <strain evidence="1">Expedition CK06-06</strain>
    </source>
</reference>
<protein>
    <submittedName>
        <fullName evidence="1">Uncharacterized protein</fullName>
    </submittedName>
</protein>
<accession>X1NSN0</accession>
<organism evidence="1">
    <name type="scientific">marine sediment metagenome</name>
    <dbReference type="NCBI Taxonomy" id="412755"/>
    <lineage>
        <taxon>unclassified sequences</taxon>
        <taxon>metagenomes</taxon>
        <taxon>ecological metagenomes</taxon>
    </lineage>
</organism>
<comment type="caution">
    <text evidence="1">The sequence shown here is derived from an EMBL/GenBank/DDBJ whole genome shotgun (WGS) entry which is preliminary data.</text>
</comment>
<evidence type="ECO:0000313" key="1">
    <source>
        <dbReference type="EMBL" id="GAI46598.1"/>
    </source>
</evidence>
<sequence length="64" mass="7450">MSGFDRPANDRPLRCGGRLNDGPCRDFDLRRRTGRNWTHIRWDRSGLAMKEILLPRKAQKNGRG</sequence>
<proteinExistence type="predicted"/>